<gene>
    <name evidence="12" type="ORF">C7C46_29635</name>
</gene>
<evidence type="ECO:0000259" key="11">
    <source>
        <dbReference type="Pfam" id="PF02868"/>
    </source>
</evidence>
<feature type="active site" description="Proton donor" evidence="7">
    <location>
        <position position="257"/>
    </location>
</feature>
<evidence type="ECO:0000256" key="8">
    <source>
        <dbReference type="RuleBase" id="RU366073"/>
    </source>
</evidence>
<feature type="domain" description="Peptidase M4 C-terminal" evidence="11">
    <location>
        <begin position="166"/>
        <end position="334"/>
    </location>
</feature>
<name>A0A2V4N5T3_9ACTN</name>
<dbReference type="Gene3D" id="3.10.170.10">
    <property type="match status" value="1"/>
</dbReference>
<comment type="cofactor">
    <cofactor evidence="8">
        <name>Zn(2+)</name>
        <dbReference type="ChEBI" id="CHEBI:29105"/>
    </cofactor>
</comment>
<organism evidence="12 13">
    <name type="scientific">Streptomyces tateyamensis</name>
    <dbReference type="NCBI Taxonomy" id="565073"/>
    <lineage>
        <taxon>Bacteria</taxon>
        <taxon>Bacillati</taxon>
        <taxon>Actinomycetota</taxon>
        <taxon>Actinomycetes</taxon>
        <taxon>Kitasatosporales</taxon>
        <taxon>Streptomycetaceae</taxon>
        <taxon>Streptomyces</taxon>
    </lineage>
</organism>
<comment type="similarity">
    <text evidence="1 8">Belongs to the peptidase M4 family.</text>
</comment>
<dbReference type="GO" id="GO:0046872">
    <property type="term" value="F:metal ion binding"/>
    <property type="evidence" value="ECO:0007669"/>
    <property type="project" value="UniProtKB-UniRule"/>
</dbReference>
<evidence type="ECO:0000259" key="10">
    <source>
        <dbReference type="Pfam" id="PF01447"/>
    </source>
</evidence>
<evidence type="ECO:0000256" key="7">
    <source>
        <dbReference type="PIRSR" id="PIRSR623612-1"/>
    </source>
</evidence>
<dbReference type="InterPro" id="IPR023612">
    <property type="entry name" value="Peptidase_M4"/>
</dbReference>
<dbReference type="PANTHER" id="PTHR43579:SF1">
    <property type="entry name" value="NEUTRAL METALLOPROTEINASE"/>
    <property type="match status" value="1"/>
</dbReference>
<feature type="active site" evidence="7">
    <location>
        <position position="156"/>
    </location>
</feature>
<dbReference type="CDD" id="cd09597">
    <property type="entry name" value="M4_TLP"/>
    <property type="match status" value="1"/>
</dbReference>
<feature type="domain" description="Peptidase M4" evidence="10">
    <location>
        <begin position="86"/>
        <end position="163"/>
    </location>
</feature>
<evidence type="ECO:0000256" key="6">
    <source>
        <dbReference type="ARBA" id="ARBA00023049"/>
    </source>
</evidence>
<keyword evidence="3" id="KW-0479">Metal-binding</keyword>
<protein>
    <recommendedName>
        <fullName evidence="8">Neutral metalloproteinase</fullName>
        <ecNumber evidence="8">3.4.24.-</ecNumber>
    </recommendedName>
</protein>
<proteinExistence type="inferred from homology"/>
<dbReference type="PRINTS" id="PR00730">
    <property type="entry name" value="THERMOLYSIN"/>
</dbReference>
<evidence type="ECO:0000256" key="1">
    <source>
        <dbReference type="ARBA" id="ARBA00009388"/>
    </source>
</evidence>
<comment type="caution">
    <text evidence="12">The sequence shown here is derived from an EMBL/GenBank/DDBJ whole genome shotgun (WGS) entry which is preliminary data.</text>
</comment>
<evidence type="ECO:0000313" key="12">
    <source>
        <dbReference type="EMBL" id="PYC68019.1"/>
    </source>
</evidence>
<evidence type="ECO:0000313" key="13">
    <source>
        <dbReference type="Proteomes" id="UP000248039"/>
    </source>
</evidence>
<keyword evidence="4 8" id="KW-0378">Hydrolase</keyword>
<dbReference type="GO" id="GO:0005576">
    <property type="term" value="C:extracellular region"/>
    <property type="evidence" value="ECO:0007669"/>
    <property type="project" value="UniProtKB-SubCell"/>
</dbReference>
<dbReference type="Proteomes" id="UP000248039">
    <property type="component" value="Unassembled WGS sequence"/>
</dbReference>
<accession>A0A2V4N5T3</accession>
<dbReference type="EMBL" id="PYBW01000142">
    <property type="protein sequence ID" value="PYC68019.1"/>
    <property type="molecule type" value="Genomic_DNA"/>
</dbReference>
<dbReference type="Pfam" id="PF01447">
    <property type="entry name" value="Peptidase_M4"/>
    <property type="match status" value="1"/>
</dbReference>
<dbReference type="InterPro" id="IPR027268">
    <property type="entry name" value="Peptidase_M4/M1_CTD_sf"/>
</dbReference>
<comment type="subcellular location">
    <subcellularLocation>
        <location evidence="8">Secreted</location>
    </subcellularLocation>
</comment>
<keyword evidence="2 8" id="KW-0645">Protease</keyword>
<evidence type="ECO:0000256" key="4">
    <source>
        <dbReference type="ARBA" id="ARBA00022801"/>
    </source>
</evidence>
<feature type="region of interest" description="Disordered" evidence="9">
    <location>
        <begin position="47"/>
        <end position="81"/>
    </location>
</feature>
<dbReference type="Pfam" id="PF02868">
    <property type="entry name" value="Peptidase_M4_C"/>
    <property type="match status" value="1"/>
</dbReference>
<keyword evidence="5 8" id="KW-0862">Zinc</keyword>
<comment type="function">
    <text evidence="8">Extracellular zinc metalloprotease.</text>
</comment>
<evidence type="ECO:0000256" key="2">
    <source>
        <dbReference type="ARBA" id="ARBA00022670"/>
    </source>
</evidence>
<dbReference type="AlphaFoldDB" id="A0A2V4N5T3"/>
<dbReference type="RefSeq" id="WP_110673013.1">
    <property type="nucleotide sequence ID" value="NZ_PYBW01000142.1"/>
</dbReference>
<dbReference type="InterPro" id="IPR013856">
    <property type="entry name" value="Peptidase_M4_domain"/>
</dbReference>
<sequence length="337" mass="35476">MTPLCTIIPPYLLDRLAELGDENARRSLAADTALRAARATALRAAPLPAGRPGRTVADAGHSTRLPGRTVRTEGGPPTADPAVNRAYDGLGATLALLLEVYGRRSVDGEGLPLQATVHYGEEYDNAFWDGQRMVFGDGDQVVFRDFTGCVDVIGHELTHGVVQYSAALEYRGQSGALNESLADVFGSLVKQYALGQQAADADWLIGAGLLGPGVRGVALRSLKAPGTAYDDPRLGRDPQPASMDGYLETGSDQGGVHLNSGIPNRAFYLTAVELGGAAWERAGRIWYDAMTGGALRPDADFADFARTTVAAARSRFGEGPVVEAVAGAWKQVGVPAL</sequence>
<dbReference type="Gene3D" id="1.10.390.10">
    <property type="entry name" value="Neutral Protease Domain 2"/>
    <property type="match status" value="1"/>
</dbReference>
<evidence type="ECO:0000256" key="5">
    <source>
        <dbReference type="ARBA" id="ARBA00022833"/>
    </source>
</evidence>
<keyword evidence="13" id="KW-1185">Reference proteome</keyword>
<dbReference type="OrthoDB" id="291295at2"/>
<dbReference type="InterPro" id="IPR001570">
    <property type="entry name" value="Peptidase_M4_C_domain"/>
</dbReference>
<keyword evidence="8" id="KW-0964">Secreted</keyword>
<dbReference type="SUPFAM" id="SSF55486">
    <property type="entry name" value="Metalloproteases ('zincins'), catalytic domain"/>
    <property type="match status" value="1"/>
</dbReference>
<dbReference type="GO" id="GO:0004222">
    <property type="term" value="F:metalloendopeptidase activity"/>
    <property type="evidence" value="ECO:0007669"/>
    <property type="project" value="UniProtKB-UniRule"/>
</dbReference>
<dbReference type="EC" id="3.4.24.-" evidence="8"/>
<evidence type="ECO:0000256" key="3">
    <source>
        <dbReference type="ARBA" id="ARBA00022723"/>
    </source>
</evidence>
<dbReference type="PANTHER" id="PTHR43579">
    <property type="match status" value="1"/>
</dbReference>
<reference evidence="12 13" key="1">
    <citation type="submission" date="2018-03" db="EMBL/GenBank/DDBJ databases">
        <title>Bioinformatic expansion and discovery of thiopeptide antibiotics.</title>
        <authorList>
            <person name="Schwalen C.J."/>
            <person name="Hudson G.A."/>
            <person name="Mitchell D.A."/>
        </authorList>
    </citation>
    <scope>NUCLEOTIDE SEQUENCE [LARGE SCALE GENOMIC DNA]</scope>
    <source>
        <strain evidence="12 13">ATCC 21389</strain>
    </source>
</reference>
<dbReference type="GO" id="GO:0006508">
    <property type="term" value="P:proteolysis"/>
    <property type="evidence" value="ECO:0007669"/>
    <property type="project" value="UniProtKB-KW"/>
</dbReference>
<evidence type="ECO:0000256" key="9">
    <source>
        <dbReference type="SAM" id="MobiDB-lite"/>
    </source>
</evidence>
<keyword evidence="6 8" id="KW-0482">Metalloprotease</keyword>
<dbReference type="InterPro" id="IPR052759">
    <property type="entry name" value="Metalloprotease_M4"/>
</dbReference>